<keyword evidence="2" id="KW-1185">Reference proteome</keyword>
<comment type="caution">
    <text evidence="1">The sequence shown here is derived from an EMBL/GenBank/DDBJ whole genome shotgun (WGS) entry which is preliminary data.</text>
</comment>
<evidence type="ECO:0000313" key="2">
    <source>
        <dbReference type="Proteomes" id="UP000034076"/>
    </source>
</evidence>
<dbReference type="STRING" id="270498.CHK_1999"/>
<dbReference type="OrthoDB" id="9940163at2"/>
<gene>
    <name evidence="1" type="ORF">CHK_1999</name>
</gene>
<dbReference type="AlphaFoldDB" id="A0A0M2NED6"/>
<reference evidence="1 2" key="1">
    <citation type="submission" date="2015-04" db="EMBL/GenBank/DDBJ databases">
        <title>Draft genome sequence of bacteremic isolate Catabacter hongkongensis type strain HKU16T.</title>
        <authorList>
            <person name="Lau S.K."/>
            <person name="Teng J.L."/>
            <person name="Huang Y."/>
            <person name="Curreem S.O."/>
            <person name="Tsui S.K."/>
            <person name="Woo P.C."/>
        </authorList>
    </citation>
    <scope>NUCLEOTIDE SEQUENCE [LARGE SCALE GENOMIC DNA]</scope>
    <source>
        <strain evidence="1 2">HKU16</strain>
    </source>
</reference>
<organism evidence="1 2">
    <name type="scientific">Christensenella hongkongensis</name>
    <dbReference type="NCBI Taxonomy" id="270498"/>
    <lineage>
        <taxon>Bacteria</taxon>
        <taxon>Bacillati</taxon>
        <taxon>Bacillota</taxon>
        <taxon>Clostridia</taxon>
        <taxon>Christensenellales</taxon>
        <taxon>Christensenellaceae</taxon>
        <taxon>Christensenella</taxon>
    </lineage>
</organism>
<dbReference type="EMBL" id="LAYJ01000105">
    <property type="protein sequence ID" value="KKI50533.1"/>
    <property type="molecule type" value="Genomic_DNA"/>
</dbReference>
<protein>
    <submittedName>
        <fullName evidence="1">Uncharacterized protein</fullName>
    </submittedName>
</protein>
<accession>A0A0M2NED6</accession>
<dbReference type="InterPro" id="IPR045527">
    <property type="entry name" value="DUF6470"/>
</dbReference>
<name>A0A0M2NED6_9FIRM</name>
<dbReference type="Pfam" id="PF20074">
    <property type="entry name" value="DUF6470"/>
    <property type="match status" value="1"/>
</dbReference>
<dbReference type="Proteomes" id="UP000034076">
    <property type="component" value="Unassembled WGS sequence"/>
</dbReference>
<proteinExistence type="predicted"/>
<sequence length="200" mass="23424">MKTLNIQSTRPTLDITSTKAELQIVNKMRRFRTETVRPEMRVVRQAPTMKVNWKKVWSDRGFRSPDNFRQYTQQYAKQLVGEAISNIRAHGDYFMNLKGYRGSDRNPVGEWALQQMLDNTQDITMAQPIDPPEVEWDPGYVKVEWTQGDVRIEWDDDFMPEFTVTPYSVEIRLEGRAEVKITVNEDRIASNHGKKVDKKI</sequence>
<evidence type="ECO:0000313" key="1">
    <source>
        <dbReference type="EMBL" id="KKI50533.1"/>
    </source>
</evidence>
<dbReference type="RefSeq" id="WP_046443848.1">
    <property type="nucleotide sequence ID" value="NZ_CAUERS010000172.1"/>
</dbReference>